<evidence type="ECO:0000256" key="3">
    <source>
        <dbReference type="ARBA" id="ARBA00022553"/>
    </source>
</evidence>
<dbReference type="SMART" id="SM00086">
    <property type="entry name" value="PAC"/>
    <property type="match status" value="2"/>
</dbReference>
<dbReference type="PANTHER" id="PTHR43304">
    <property type="entry name" value="PHYTOCHROME-LIKE PROTEIN CPH1"/>
    <property type="match status" value="1"/>
</dbReference>
<organism evidence="9 10">
    <name type="scientific">Methylotenera versatilis (strain 301)</name>
    <dbReference type="NCBI Taxonomy" id="666681"/>
    <lineage>
        <taxon>Bacteria</taxon>
        <taxon>Pseudomonadati</taxon>
        <taxon>Pseudomonadota</taxon>
        <taxon>Betaproteobacteria</taxon>
        <taxon>Nitrosomonadales</taxon>
        <taxon>Methylophilaceae</taxon>
        <taxon>Methylotenera</taxon>
    </lineage>
</organism>
<dbReference type="SUPFAM" id="SSF47384">
    <property type="entry name" value="Homodimeric domain of signal transducing histidine kinase"/>
    <property type="match status" value="1"/>
</dbReference>
<evidence type="ECO:0000256" key="4">
    <source>
        <dbReference type="ARBA" id="ARBA00022679"/>
    </source>
</evidence>
<dbReference type="PRINTS" id="PR00344">
    <property type="entry name" value="BCTRLSENSOR"/>
</dbReference>
<dbReference type="Gene3D" id="3.30.450.20">
    <property type="entry name" value="PAS domain"/>
    <property type="match status" value="2"/>
</dbReference>
<evidence type="ECO:0000256" key="5">
    <source>
        <dbReference type="ARBA" id="ARBA00022777"/>
    </source>
</evidence>
<keyword evidence="4" id="KW-0808">Transferase</keyword>
<feature type="domain" description="PAS" evidence="7">
    <location>
        <begin position="135"/>
        <end position="206"/>
    </location>
</feature>
<dbReference type="InterPro" id="IPR004358">
    <property type="entry name" value="Sig_transdc_His_kin-like_C"/>
</dbReference>
<dbReference type="SUPFAM" id="SSF55785">
    <property type="entry name" value="PYP-like sensor domain (PAS domain)"/>
    <property type="match status" value="2"/>
</dbReference>
<evidence type="ECO:0000259" key="7">
    <source>
        <dbReference type="PROSITE" id="PS50112"/>
    </source>
</evidence>
<accession>D7DJ07</accession>
<dbReference type="eggNOG" id="COG2202">
    <property type="taxonomic scope" value="Bacteria"/>
</dbReference>
<reference evidence="9 10" key="2">
    <citation type="journal article" date="2011" name="J. Bacteriol.">
        <title>Genomes of three methylotrophs from a single niche uncover genetic and metabolic divergence of Methylophilaceae.</title>
        <authorList>
            <person name="Lapidus A."/>
            <person name="Clum A."/>
            <person name="Labutti K."/>
            <person name="Kaluzhnaya M.G."/>
            <person name="Lim S."/>
            <person name="Beck D.A."/>
            <person name="Glavina Del Rio T."/>
            <person name="Nolan M."/>
            <person name="Mavromatis K."/>
            <person name="Huntemann M."/>
            <person name="Lucas S."/>
            <person name="Lidstrom M.E."/>
            <person name="Ivanova N."/>
            <person name="Chistoserdova L."/>
        </authorList>
    </citation>
    <scope>NUCLEOTIDE SEQUENCE [LARGE SCALE GENOMIC DNA]</scope>
    <source>
        <strain evidence="9 10">301</strain>
    </source>
</reference>
<dbReference type="Pfam" id="PF13426">
    <property type="entry name" value="PAS_9"/>
    <property type="match status" value="1"/>
</dbReference>
<proteinExistence type="predicted"/>
<dbReference type="PANTHER" id="PTHR43304:SF1">
    <property type="entry name" value="PAC DOMAIN-CONTAINING PROTEIN"/>
    <property type="match status" value="1"/>
</dbReference>
<dbReference type="InterPro" id="IPR052162">
    <property type="entry name" value="Sensor_kinase/Photoreceptor"/>
</dbReference>
<dbReference type="SMART" id="SM00388">
    <property type="entry name" value="HisKA"/>
    <property type="match status" value="1"/>
</dbReference>
<dbReference type="InterPro" id="IPR005467">
    <property type="entry name" value="His_kinase_dom"/>
</dbReference>
<dbReference type="Gene3D" id="2.10.70.100">
    <property type="match status" value="1"/>
</dbReference>
<dbReference type="InterPro" id="IPR000700">
    <property type="entry name" value="PAS-assoc_C"/>
</dbReference>
<sequence length="504" mass="55764">MKDSLLTNLSVQTLFDAAADAMLLVDNTGHVVQANAVALELLGYTFEQIIGLEIEALMPKNYRNQHHHHRNTYSKNPEKRPMGKGRDLVALRKDGSELAVDISLSPINTGDQQFVLATLHIADKRRKVEEALKISEERLRLAKEAAGLGVFDFDYRHNIIHWDERMRDIWGEESEESVSYKKFVAAIHPEDRAARQAVIERAIDPASNGEYSVDYRVKNPNDGVERWIATVGRIHFTNGHATRLLGVARDITDQKMLEKTLQEQRAEMEALFKQQVASQTVSAIAHELNQPLAAISAYSEVALHALNSSTFNPENLKHALEGAVAQAQRAGKSLHELLAFMQKGELVTERFELNHVLKEALNIAKGDGYGDFSPLLSLEPAMPEVLGNETQVRKILVNLLRNAVEAMRGAGVPSSAISITVRTNQEINMAHVTIQDSGPGLDAETAKRIFEPFFTTKPTGIGMGLAISRALTESNGGQLWLEQNNKPGATFHFTLPFATLAFAS</sequence>
<dbReference type="PROSITE" id="PS50113">
    <property type="entry name" value="PAC"/>
    <property type="match status" value="1"/>
</dbReference>
<evidence type="ECO:0000313" key="10">
    <source>
        <dbReference type="Proteomes" id="UP000000383"/>
    </source>
</evidence>
<dbReference type="EC" id="2.7.13.3" evidence="2"/>
<dbReference type="InterPro" id="IPR001610">
    <property type="entry name" value="PAC"/>
</dbReference>
<protein>
    <recommendedName>
        <fullName evidence="2">histidine kinase</fullName>
        <ecNumber evidence="2">2.7.13.3</ecNumber>
    </recommendedName>
</protein>
<dbReference type="PROSITE" id="PS50109">
    <property type="entry name" value="HIS_KIN"/>
    <property type="match status" value="1"/>
</dbReference>
<feature type="domain" description="PAS" evidence="7">
    <location>
        <begin position="7"/>
        <end position="76"/>
    </location>
</feature>
<dbReference type="SMART" id="SM00387">
    <property type="entry name" value="HATPase_c"/>
    <property type="match status" value="1"/>
</dbReference>
<dbReference type="NCBIfam" id="TIGR00229">
    <property type="entry name" value="sensory_box"/>
    <property type="match status" value="2"/>
</dbReference>
<gene>
    <name evidence="9" type="ordered locus">M301_1662</name>
</gene>
<evidence type="ECO:0000256" key="2">
    <source>
        <dbReference type="ARBA" id="ARBA00012438"/>
    </source>
</evidence>
<reference evidence="10" key="1">
    <citation type="submission" date="2010-05" db="EMBL/GenBank/DDBJ databases">
        <title>Complete sequence of Methylotenera sp. 301.</title>
        <authorList>
            <person name="Lucas S."/>
            <person name="Copeland A."/>
            <person name="Lapidus A."/>
            <person name="Cheng J.-F."/>
            <person name="Bruce D."/>
            <person name="Goodwin L."/>
            <person name="Pitluck S."/>
            <person name="Clum A."/>
            <person name="Land M."/>
            <person name="Hauser L."/>
            <person name="Kyrpides N."/>
            <person name="Ivanova N."/>
            <person name="Chistoservova L."/>
            <person name="Kalyuzhnaya M."/>
            <person name="Woyke T."/>
        </authorList>
    </citation>
    <scope>NUCLEOTIDE SEQUENCE [LARGE SCALE GENOMIC DNA]</scope>
    <source>
        <strain evidence="10">301</strain>
    </source>
</reference>
<dbReference type="InterPro" id="IPR000014">
    <property type="entry name" value="PAS"/>
</dbReference>
<dbReference type="InterPro" id="IPR003661">
    <property type="entry name" value="HisK_dim/P_dom"/>
</dbReference>
<keyword evidence="5 9" id="KW-0418">Kinase</keyword>
<dbReference type="SUPFAM" id="SSF55874">
    <property type="entry name" value="ATPase domain of HSP90 chaperone/DNA topoisomerase II/histidine kinase"/>
    <property type="match status" value="1"/>
</dbReference>
<dbReference type="GO" id="GO:0000155">
    <property type="term" value="F:phosphorelay sensor kinase activity"/>
    <property type="evidence" value="ECO:0007669"/>
    <property type="project" value="InterPro"/>
</dbReference>
<dbReference type="Pfam" id="PF08447">
    <property type="entry name" value="PAS_3"/>
    <property type="match status" value="1"/>
</dbReference>
<dbReference type="Proteomes" id="UP000000383">
    <property type="component" value="Chromosome"/>
</dbReference>
<evidence type="ECO:0000313" key="9">
    <source>
        <dbReference type="EMBL" id="ADI30042.1"/>
    </source>
</evidence>
<dbReference type="OrthoDB" id="1931120at2"/>
<dbReference type="InterPro" id="IPR003594">
    <property type="entry name" value="HATPase_dom"/>
</dbReference>
<dbReference type="InterPro" id="IPR013655">
    <property type="entry name" value="PAS_fold_3"/>
</dbReference>
<feature type="domain" description="Histidine kinase" evidence="6">
    <location>
        <begin position="283"/>
        <end position="499"/>
    </location>
</feature>
<dbReference type="CDD" id="cd00130">
    <property type="entry name" value="PAS"/>
    <property type="match status" value="2"/>
</dbReference>
<dbReference type="Gene3D" id="3.30.565.10">
    <property type="entry name" value="Histidine kinase-like ATPase, C-terminal domain"/>
    <property type="match status" value="1"/>
</dbReference>
<dbReference type="InterPro" id="IPR036097">
    <property type="entry name" value="HisK_dim/P_sf"/>
</dbReference>
<dbReference type="HOGENOM" id="CLU_000445_114_39_4"/>
<dbReference type="AlphaFoldDB" id="D7DJ07"/>
<dbReference type="eggNOG" id="COG4191">
    <property type="taxonomic scope" value="Bacteria"/>
</dbReference>
<evidence type="ECO:0000259" key="8">
    <source>
        <dbReference type="PROSITE" id="PS50113"/>
    </source>
</evidence>
<dbReference type="eggNOG" id="COG3852">
    <property type="taxonomic scope" value="Bacteria"/>
</dbReference>
<dbReference type="RefSeq" id="WP_013148354.1">
    <property type="nucleotide sequence ID" value="NC_014207.1"/>
</dbReference>
<keyword evidence="10" id="KW-1185">Reference proteome</keyword>
<dbReference type="KEGG" id="meh:M301_1662"/>
<name>D7DJ07_METV0</name>
<dbReference type="InterPro" id="IPR036890">
    <property type="entry name" value="HATPase_C_sf"/>
</dbReference>
<dbReference type="Gene3D" id="1.10.287.130">
    <property type="match status" value="1"/>
</dbReference>
<dbReference type="CDD" id="cd00082">
    <property type="entry name" value="HisKA"/>
    <property type="match status" value="1"/>
</dbReference>
<dbReference type="PROSITE" id="PS50112">
    <property type="entry name" value="PAS"/>
    <property type="match status" value="2"/>
</dbReference>
<dbReference type="SMART" id="SM00091">
    <property type="entry name" value="PAS"/>
    <property type="match status" value="2"/>
</dbReference>
<dbReference type="STRING" id="666681.M301_1662"/>
<keyword evidence="3" id="KW-0597">Phosphoprotein</keyword>
<evidence type="ECO:0000256" key="1">
    <source>
        <dbReference type="ARBA" id="ARBA00000085"/>
    </source>
</evidence>
<dbReference type="Pfam" id="PF00512">
    <property type="entry name" value="HisKA"/>
    <property type="match status" value="1"/>
</dbReference>
<dbReference type="EMBL" id="CP002056">
    <property type="protein sequence ID" value="ADI30042.1"/>
    <property type="molecule type" value="Genomic_DNA"/>
</dbReference>
<evidence type="ECO:0000259" key="6">
    <source>
        <dbReference type="PROSITE" id="PS50109"/>
    </source>
</evidence>
<dbReference type="Pfam" id="PF02518">
    <property type="entry name" value="HATPase_c"/>
    <property type="match status" value="1"/>
</dbReference>
<comment type="catalytic activity">
    <reaction evidence="1">
        <text>ATP + protein L-histidine = ADP + protein N-phospho-L-histidine.</text>
        <dbReference type="EC" id="2.7.13.3"/>
    </reaction>
</comment>
<dbReference type="InterPro" id="IPR035965">
    <property type="entry name" value="PAS-like_dom_sf"/>
</dbReference>
<feature type="domain" description="PAC" evidence="8">
    <location>
        <begin position="211"/>
        <end position="263"/>
    </location>
</feature>